<dbReference type="EMBL" id="JAHFZB010000034">
    <property type="protein sequence ID" value="KAK6470794.1"/>
    <property type="molecule type" value="Genomic_DNA"/>
</dbReference>
<dbReference type="Gene3D" id="3.30.1360.40">
    <property type="match status" value="1"/>
</dbReference>
<organism evidence="6 7">
    <name type="scientific">Huso huso</name>
    <name type="common">Beluga</name>
    <name type="synonym">Acipenser huso</name>
    <dbReference type="NCBI Taxonomy" id="61971"/>
    <lineage>
        <taxon>Eukaryota</taxon>
        <taxon>Metazoa</taxon>
        <taxon>Chordata</taxon>
        <taxon>Craniata</taxon>
        <taxon>Vertebrata</taxon>
        <taxon>Euteleostomi</taxon>
        <taxon>Actinopterygii</taxon>
        <taxon>Chondrostei</taxon>
        <taxon>Acipenseriformes</taxon>
        <taxon>Acipenseridae</taxon>
        <taxon>Huso</taxon>
    </lineage>
</organism>
<comment type="caution">
    <text evidence="6">The sequence shown here is derived from an EMBL/GenBank/DDBJ whole genome shotgun (WGS) entry which is preliminary data.</text>
</comment>
<evidence type="ECO:0000256" key="4">
    <source>
        <dbReference type="ARBA" id="ARBA00033107"/>
    </source>
</evidence>
<keyword evidence="7" id="KW-1185">Reference proteome</keyword>
<dbReference type="InterPro" id="IPR002661">
    <property type="entry name" value="Ribosome_recyc_fac"/>
</dbReference>
<evidence type="ECO:0000313" key="6">
    <source>
        <dbReference type="EMBL" id="KAK6470794.1"/>
    </source>
</evidence>
<dbReference type="Pfam" id="PF01765">
    <property type="entry name" value="RRF"/>
    <property type="match status" value="1"/>
</dbReference>
<dbReference type="PANTHER" id="PTHR20982:SF3">
    <property type="entry name" value="MITOCHONDRIAL RIBOSOME RECYCLING FACTOR PSEUDO 1"/>
    <property type="match status" value="1"/>
</dbReference>
<comment type="similarity">
    <text evidence="1">Belongs to the RRF family.</text>
</comment>
<evidence type="ECO:0000256" key="2">
    <source>
        <dbReference type="ARBA" id="ARBA00020581"/>
    </source>
</evidence>
<protein>
    <recommendedName>
        <fullName evidence="2">Ribosome-recycling factor, mitochondrial</fullName>
    </recommendedName>
    <alternativeName>
        <fullName evidence="4">Ribosome-releasing factor, mitochondrial</fullName>
    </alternativeName>
</protein>
<dbReference type="SUPFAM" id="SSF55194">
    <property type="entry name" value="Ribosome recycling factor, RRF"/>
    <property type="match status" value="1"/>
</dbReference>
<name>A0ABR0YEG3_HUSHU</name>
<proteinExistence type="inferred from homology"/>
<dbReference type="PANTHER" id="PTHR20982">
    <property type="entry name" value="RIBOSOME RECYCLING FACTOR"/>
    <property type="match status" value="1"/>
</dbReference>
<evidence type="ECO:0000259" key="5">
    <source>
        <dbReference type="Pfam" id="PF01765"/>
    </source>
</evidence>
<reference evidence="6 7" key="1">
    <citation type="submission" date="2021-05" db="EMBL/GenBank/DDBJ databases">
        <authorList>
            <person name="Zahm M."/>
            <person name="Klopp C."/>
            <person name="Cabau C."/>
            <person name="Kuhl H."/>
            <person name="Suciu R."/>
            <person name="Ciorpac M."/>
            <person name="Holostenco D."/>
            <person name="Gessner J."/>
            <person name="Wuertz S."/>
            <person name="Hohne C."/>
            <person name="Stock M."/>
            <person name="Gislard M."/>
            <person name="Lluch J."/>
            <person name="Milhes M."/>
            <person name="Lampietro C."/>
            <person name="Lopez Roques C."/>
            <person name="Donnadieu C."/>
            <person name="Du K."/>
            <person name="Schartl M."/>
            <person name="Guiguen Y."/>
        </authorList>
    </citation>
    <scope>NUCLEOTIDE SEQUENCE [LARGE SCALE GENOMIC DNA]</scope>
    <source>
        <strain evidence="6">Hh-F2</strain>
        <tissue evidence="6">Blood</tissue>
    </source>
</reference>
<dbReference type="Gene3D" id="1.10.132.20">
    <property type="entry name" value="Ribosome-recycling factor"/>
    <property type="match status" value="1"/>
</dbReference>
<evidence type="ECO:0000313" key="7">
    <source>
        <dbReference type="Proteomes" id="UP001369086"/>
    </source>
</evidence>
<gene>
    <name evidence="6" type="ORF">HHUSO_G30287</name>
</gene>
<dbReference type="Proteomes" id="UP001369086">
    <property type="component" value="Unassembled WGS sequence"/>
</dbReference>
<evidence type="ECO:0000256" key="1">
    <source>
        <dbReference type="ARBA" id="ARBA00005912"/>
    </source>
</evidence>
<evidence type="ECO:0000256" key="3">
    <source>
        <dbReference type="ARBA" id="ARBA00022917"/>
    </source>
</evidence>
<feature type="domain" description="Ribosome recycling factor" evidence="5">
    <location>
        <begin position="118"/>
        <end position="280"/>
    </location>
</feature>
<sequence length="281" mass="31154">MTTFRDKLESFKLLISVVRRLMAMALSRLGHLRPALSRSLPALLRSPLEISMSRPGFWQKGCGQCGALPLSLSLFIFSFAAKGKGQPQARVSINSALVEDIINLEEVKEEMNAVIENLKEDYSRNLSIRTSPGALDHITVTTKDGKFPLNQLGQISMKSPQLILVNMTSFPEATAAASKAIRESGMNLNPEVDGTLVRVPIPKVTREHRENLAKLAKQFTNKAKESLRKVRTNAVNQAKRSKDTVSEDTIKLIEKQIQQMVDDVAADMDKQLTTKTKELLG</sequence>
<keyword evidence="3" id="KW-0648">Protein biosynthesis</keyword>
<accession>A0ABR0YEG3</accession>
<dbReference type="InterPro" id="IPR036191">
    <property type="entry name" value="RRF_sf"/>
</dbReference>
<dbReference type="InterPro" id="IPR023584">
    <property type="entry name" value="Ribosome_recyc_fac_dom"/>
</dbReference>